<organism evidence="2">
    <name type="scientific">Nonomuraea gerenzanensis</name>
    <dbReference type="NCBI Taxonomy" id="93944"/>
    <lineage>
        <taxon>Bacteria</taxon>
        <taxon>Bacillati</taxon>
        <taxon>Actinomycetota</taxon>
        <taxon>Actinomycetes</taxon>
        <taxon>Streptosporangiales</taxon>
        <taxon>Streptosporangiaceae</taxon>
        <taxon>Nonomuraea</taxon>
    </lineage>
</organism>
<proteinExistence type="predicted"/>
<protein>
    <submittedName>
        <fullName evidence="2">Uncharacterized protein</fullName>
    </submittedName>
</protein>
<reference evidence="2" key="1">
    <citation type="submission" date="2016-04" db="EMBL/GenBank/DDBJ databases">
        <authorList>
            <person name="Evans L.H."/>
            <person name="Alamgir A."/>
            <person name="Owens N."/>
            <person name="Weber N.D."/>
            <person name="Virtaneva K."/>
            <person name="Barbian K."/>
            <person name="Babar A."/>
            <person name="Rosenke K."/>
        </authorList>
    </citation>
    <scope>NUCLEOTIDE SEQUENCE</scope>
    <source>
        <strain evidence="2">Nono1</strain>
    </source>
</reference>
<evidence type="ECO:0000256" key="1">
    <source>
        <dbReference type="SAM" id="MobiDB-lite"/>
    </source>
</evidence>
<feature type="compositionally biased region" description="Basic and acidic residues" evidence="1">
    <location>
        <begin position="1"/>
        <end position="20"/>
    </location>
</feature>
<dbReference type="AlphaFoldDB" id="A0A1M4DVI8"/>
<dbReference type="EMBL" id="LT559118">
    <property type="protein sequence ID" value="SBO90560.1"/>
    <property type="molecule type" value="Genomic_DNA"/>
</dbReference>
<evidence type="ECO:0000313" key="2">
    <source>
        <dbReference type="EMBL" id="SBO90560.1"/>
    </source>
</evidence>
<feature type="region of interest" description="Disordered" evidence="1">
    <location>
        <begin position="1"/>
        <end position="41"/>
    </location>
</feature>
<name>A0A1M4DVI8_9ACTN</name>
<accession>A0A1M4DVI8</accession>
<sequence>MAEIRLNEERLGATIRDRQSLRMSVGPKKPPDPSELPPEVADIQKYRDAYKRGDDDSVA</sequence>
<gene>
    <name evidence="2" type="ORF">BN4615_P74</name>
</gene>